<dbReference type="EMBL" id="JANIPJ010000005">
    <property type="protein sequence ID" value="MCR2804126.1"/>
    <property type="molecule type" value="Genomic_DNA"/>
</dbReference>
<dbReference type="AlphaFoldDB" id="A0A9X2S8J6"/>
<sequence length="73" mass="8364">MYYSRKKPMSEPVHEMTPIWACTKEGCNGWMRENYTLQETPTCSQCQSPMARTTREIPVLTGSGFGLKTETKK</sequence>
<evidence type="ECO:0000313" key="2">
    <source>
        <dbReference type="Proteomes" id="UP001141950"/>
    </source>
</evidence>
<keyword evidence="2" id="KW-1185">Reference proteome</keyword>
<comment type="caution">
    <text evidence="1">The sequence shown here is derived from an EMBL/GenBank/DDBJ whole genome shotgun (WGS) entry which is preliminary data.</text>
</comment>
<organism evidence="1 2">
    <name type="scientific">Paenibacillus soyae</name>
    <dbReference type="NCBI Taxonomy" id="2969249"/>
    <lineage>
        <taxon>Bacteria</taxon>
        <taxon>Bacillati</taxon>
        <taxon>Bacillota</taxon>
        <taxon>Bacilli</taxon>
        <taxon>Bacillales</taxon>
        <taxon>Paenibacillaceae</taxon>
        <taxon>Paenibacillus</taxon>
    </lineage>
</organism>
<protein>
    <submittedName>
        <fullName evidence="1">Cold-shock protein</fullName>
    </submittedName>
</protein>
<accession>A0A9X2S8J6</accession>
<dbReference type="Pfam" id="PF14169">
    <property type="entry name" value="YdjO"/>
    <property type="match status" value="1"/>
</dbReference>
<reference evidence="1" key="1">
    <citation type="submission" date="2022-08" db="EMBL/GenBank/DDBJ databases">
        <title>The genomic sequence of strain Paenibacillus sp. SCIV0701.</title>
        <authorList>
            <person name="Zhao H."/>
        </authorList>
    </citation>
    <scope>NUCLEOTIDE SEQUENCE</scope>
    <source>
        <strain evidence="1">SCIV0701</strain>
    </source>
</reference>
<dbReference type="InterPro" id="IPR025916">
    <property type="entry name" value="YdjO"/>
</dbReference>
<gene>
    <name evidence="1" type="ORF">NQZ67_09570</name>
</gene>
<dbReference type="Proteomes" id="UP001141950">
    <property type="component" value="Unassembled WGS sequence"/>
</dbReference>
<evidence type="ECO:0000313" key="1">
    <source>
        <dbReference type="EMBL" id="MCR2804126.1"/>
    </source>
</evidence>
<proteinExistence type="predicted"/>
<dbReference type="RefSeq" id="WP_257444952.1">
    <property type="nucleotide sequence ID" value="NZ_JANIPJ010000005.1"/>
</dbReference>
<name>A0A9X2S8J6_9BACL</name>